<evidence type="ECO:0000256" key="1">
    <source>
        <dbReference type="SAM" id="MobiDB-lite"/>
    </source>
</evidence>
<reference evidence="2" key="1">
    <citation type="submission" date="2022-01" db="EMBL/GenBank/DDBJ databases">
        <authorList>
            <person name="King R."/>
        </authorList>
    </citation>
    <scope>NUCLEOTIDE SEQUENCE</scope>
</reference>
<feature type="region of interest" description="Disordered" evidence="1">
    <location>
        <begin position="100"/>
        <end position="122"/>
    </location>
</feature>
<name>A0A9P0GMJ1_9CUCU</name>
<organism evidence="2 3">
    <name type="scientific">Psylliodes chrysocephalus</name>
    <dbReference type="NCBI Taxonomy" id="3402493"/>
    <lineage>
        <taxon>Eukaryota</taxon>
        <taxon>Metazoa</taxon>
        <taxon>Ecdysozoa</taxon>
        <taxon>Arthropoda</taxon>
        <taxon>Hexapoda</taxon>
        <taxon>Insecta</taxon>
        <taxon>Pterygota</taxon>
        <taxon>Neoptera</taxon>
        <taxon>Endopterygota</taxon>
        <taxon>Coleoptera</taxon>
        <taxon>Polyphaga</taxon>
        <taxon>Cucujiformia</taxon>
        <taxon>Chrysomeloidea</taxon>
        <taxon>Chrysomelidae</taxon>
        <taxon>Galerucinae</taxon>
        <taxon>Alticini</taxon>
        <taxon>Psylliodes</taxon>
    </lineage>
</organism>
<evidence type="ECO:0000313" key="3">
    <source>
        <dbReference type="Proteomes" id="UP001153636"/>
    </source>
</evidence>
<dbReference type="Proteomes" id="UP001153636">
    <property type="component" value="Chromosome 8"/>
</dbReference>
<protein>
    <submittedName>
        <fullName evidence="2">Uncharacterized protein</fullName>
    </submittedName>
</protein>
<keyword evidence="3" id="KW-1185">Reference proteome</keyword>
<dbReference type="OrthoDB" id="6696455at2759"/>
<accession>A0A9P0GMJ1</accession>
<proteinExistence type="predicted"/>
<gene>
    <name evidence="2" type="ORF">PSYICH_LOCUS14158</name>
</gene>
<dbReference type="EMBL" id="OV651820">
    <property type="protein sequence ID" value="CAH1114413.1"/>
    <property type="molecule type" value="Genomic_DNA"/>
</dbReference>
<evidence type="ECO:0000313" key="2">
    <source>
        <dbReference type="EMBL" id="CAH1114413.1"/>
    </source>
</evidence>
<sequence>MCSRSPSDIAVNTEMKEELLETTFPNSCTCFPTERSICYVEGTQLDKNMSVNIPELTENVWFESKPPALFSKPISPLVTSRQIYITRVLLNGKLKGAELNKEPEEISSSKEQQATVSMDKKKSAMKFLGDKKLNVDNN</sequence>
<dbReference type="AlphaFoldDB" id="A0A9P0GMJ1"/>